<feature type="compositionally biased region" description="Basic and acidic residues" evidence="1">
    <location>
        <begin position="59"/>
        <end position="68"/>
    </location>
</feature>
<evidence type="ECO:0000256" key="1">
    <source>
        <dbReference type="SAM" id="MobiDB-lite"/>
    </source>
</evidence>
<feature type="region of interest" description="Disordered" evidence="1">
    <location>
        <begin position="1"/>
        <end position="68"/>
    </location>
</feature>
<reference evidence="2 3" key="1">
    <citation type="submission" date="2014-04" db="EMBL/GenBank/DDBJ databases">
        <authorList>
            <consortium name="DOE Joint Genome Institute"/>
            <person name="Kuo A."/>
            <person name="Kohler A."/>
            <person name="Nagy L.G."/>
            <person name="Floudas D."/>
            <person name="Copeland A."/>
            <person name="Barry K.W."/>
            <person name="Cichocki N."/>
            <person name="Veneault-Fourrey C."/>
            <person name="LaButti K."/>
            <person name="Lindquist E.A."/>
            <person name="Lipzen A."/>
            <person name="Lundell T."/>
            <person name="Morin E."/>
            <person name="Murat C."/>
            <person name="Sun H."/>
            <person name="Tunlid A."/>
            <person name="Henrissat B."/>
            <person name="Grigoriev I.V."/>
            <person name="Hibbett D.S."/>
            <person name="Martin F."/>
            <person name="Nordberg H.P."/>
            <person name="Cantor M.N."/>
            <person name="Hua S.X."/>
        </authorList>
    </citation>
    <scope>NUCLEOTIDE SEQUENCE [LARGE SCALE GENOMIC DNA]</scope>
    <source>
        <strain evidence="2 3">LaAM-08-1</strain>
    </source>
</reference>
<gene>
    <name evidence="2" type="ORF">K443DRAFT_15746</name>
</gene>
<name>A0A0C9WZQ7_9AGAR</name>
<reference evidence="3" key="2">
    <citation type="submission" date="2015-01" db="EMBL/GenBank/DDBJ databases">
        <title>Evolutionary Origins and Diversification of the Mycorrhizal Mutualists.</title>
        <authorList>
            <consortium name="DOE Joint Genome Institute"/>
            <consortium name="Mycorrhizal Genomics Consortium"/>
            <person name="Kohler A."/>
            <person name="Kuo A."/>
            <person name="Nagy L.G."/>
            <person name="Floudas D."/>
            <person name="Copeland A."/>
            <person name="Barry K.W."/>
            <person name="Cichocki N."/>
            <person name="Veneault-Fourrey C."/>
            <person name="LaButti K."/>
            <person name="Lindquist E.A."/>
            <person name="Lipzen A."/>
            <person name="Lundell T."/>
            <person name="Morin E."/>
            <person name="Murat C."/>
            <person name="Riley R."/>
            <person name="Ohm R."/>
            <person name="Sun H."/>
            <person name="Tunlid A."/>
            <person name="Henrissat B."/>
            <person name="Grigoriev I.V."/>
            <person name="Hibbett D.S."/>
            <person name="Martin F."/>
        </authorList>
    </citation>
    <scope>NUCLEOTIDE SEQUENCE [LARGE SCALE GENOMIC DNA]</scope>
    <source>
        <strain evidence="3">LaAM-08-1</strain>
    </source>
</reference>
<organism evidence="2 3">
    <name type="scientific">Laccaria amethystina LaAM-08-1</name>
    <dbReference type="NCBI Taxonomy" id="1095629"/>
    <lineage>
        <taxon>Eukaryota</taxon>
        <taxon>Fungi</taxon>
        <taxon>Dikarya</taxon>
        <taxon>Basidiomycota</taxon>
        <taxon>Agaricomycotina</taxon>
        <taxon>Agaricomycetes</taxon>
        <taxon>Agaricomycetidae</taxon>
        <taxon>Agaricales</taxon>
        <taxon>Agaricineae</taxon>
        <taxon>Hydnangiaceae</taxon>
        <taxon>Laccaria</taxon>
    </lineage>
</organism>
<evidence type="ECO:0000313" key="3">
    <source>
        <dbReference type="Proteomes" id="UP000054477"/>
    </source>
</evidence>
<accession>A0A0C9WZQ7</accession>
<dbReference type="AlphaFoldDB" id="A0A0C9WZQ7"/>
<keyword evidence="3" id="KW-1185">Reference proteome</keyword>
<dbReference type="HOGENOM" id="CLU_2794358_0_0_1"/>
<evidence type="ECO:0000313" key="2">
    <source>
        <dbReference type="EMBL" id="KIJ89852.1"/>
    </source>
</evidence>
<protein>
    <submittedName>
        <fullName evidence="2">Uncharacterized protein</fullName>
    </submittedName>
</protein>
<dbReference type="EMBL" id="KN839399">
    <property type="protein sequence ID" value="KIJ89852.1"/>
    <property type="molecule type" value="Genomic_DNA"/>
</dbReference>
<sequence>MVSDSAYSKKRKGKERAEDVEPNNLPQLRKSKRQAQESESRPQKPGGGAGPSNWHSYRNQRDPDGTIT</sequence>
<dbReference type="Proteomes" id="UP000054477">
    <property type="component" value="Unassembled WGS sequence"/>
</dbReference>
<proteinExistence type="predicted"/>